<keyword evidence="1" id="KW-0812">Transmembrane</keyword>
<feature type="transmembrane region" description="Helical" evidence="1">
    <location>
        <begin position="122"/>
        <end position="141"/>
    </location>
</feature>
<dbReference type="Pfam" id="PF02517">
    <property type="entry name" value="Rce1-like"/>
    <property type="match status" value="1"/>
</dbReference>
<feature type="domain" description="CAAX prenyl protease 2/Lysostaphin resistance protein A-like" evidence="2">
    <location>
        <begin position="127"/>
        <end position="224"/>
    </location>
</feature>
<dbReference type="InterPro" id="IPR003675">
    <property type="entry name" value="Rce1/LyrA-like_dom"/>
</dbReference>
<evidence type="ECO:0000313" key="4">
    <source>
        <dbReference type="Proteomes" id="UP001597042"/>
    </source>
</evidence>
<dbReference type="EMBL" id="JBHTIM010000001">
    <property type="protein sequence ID" value="MFD0779886.1"/>
    <property type="molecule type" value="Genomic_DNA"/>
</dbReference>
<proteinExistence type="predicted"/>
<feature type="transmembrane region" description="Helical" evidence="1">
    <location>
        <begin position="245"/>
        <end position="268"/>
    </location>
</feature>
<protein>
    <submittedName>
        <fullName evidence="3">Type II CAAX prenyl endopeptidase Rce1 family protein</fullName>
    </submittedName>
</protein>
<feature type="transmembrane region" description="Helical" evidence="1">
    <location>
        <begin position="213"/>
        <end position="230"/>
    </location>
</feature>
<feature type="transmembrane region" description="Helical" evidence="1">
    <location>
        <begin position="184"/>
        <end position="206"/>
    </location>
</feature>
<comment type="caution">
    <text evidence="3">The sequence shown here is derived from an EMBL/GenBank/DDBJ whole genome shotgun (WGS) entry which is preliminary data.</text>
</comment>
<keyword evidence="1" id="KW-0472">Membrane</keyword>
<feature type="transmembrane region" description="Helical" evidence="1">
    <location>
        <begin position="60"/>
        <end position="86"/>
    </location>
</feature>
<keyword evidence="4" id="KW-1185">Reference proteome</keyword>
<gene>
    <name evidence="3" type="ORF">ACFQZV_01075</name>
</gene>
<sequence length="279" mass="29907">MTTNDFWQNREGFWNRGGFWKAILVAGVYLALFLGASWILGTAFRGSLDRSSPFASVADVLVLLLAPEVIGSVIILVFLASIGWLGPLFRRQPVEGRGWMWIAVAIVALPVVLRLIGLDYGAYAAGVVPLTLFAGLFIGLTEELVTRGAALGLLRKGGYSERIAAVVAAAIFALMHSVDSIGSGLSWGTLILVTYAFFFGICMYLVMRVTGNILWAILLHALTDPTLFLANGDIDASSSTAHQDVFLSIASFGNVVVIGFGVVALFLIRGRVLEAPALR</sequence>
<feature type="transmembrane region" description="Helical" evidence="1">
    <location>
        <begin position="98"/>
        <end position="116"/>
    </location>
</feature>
<organism evidence="3 4">
    <name type="scientific">Microbacterium koreense</name>
    <dbReference type="NCBI Taxonomy" id="323761"/>
    <lineage>
        <taxon>Bacteria</taxon>
        <taxon>Bacillati</taxon>
        <taxon>Actinomycetota</taxon>
        <taxon>Actinomycetes</taxon>
        <taxon>Micrococcales</taxon>
        <taxon>Microbacteriaceae</taxon>
        <taxon>Microbacterium</taxon>
    </lineage>
</organism>
<evidence type="ECO:0000313" key="3">
    <source>
        <dbReference type="EMBL" id="MFD0779886.1"/>
    </source>
</evidence>
<evidence type="ECO:0000256" key="1">
    <source>
        <dbReference type="SAM" id="Phobius"/>
    </source>
</evidence>
<name>A0ABW2ZMT0_9MICO</name>
<reference evidence="4" key="1">
    <citation type="journal article" date="2019" name="Int. J. Syst. Evol. Microbiol.">
        <title>The Global Catalogue of Microorganisms (GCM) 10K type strain sequencing project: providing services to taxonomists for standard genome sequencing and annotation.</title>
        <authorList>
            <consortium name="The Broad Institute Genomics Platform"/>
            <consortium name="The Broad Institute Genome Sequencing Center for Infectious Disease"/>
            <person name="Wu L."/>
            <person name="Ma J."/>
        </authorList>
    </citation>
    <scope>NUCLEOTIDE SEQUENCE [LARGE SCALE GENOMIC DNA]</scope>
    <source>
        <strain evidence="4">CCUG 50754</strain>
    </source>
</reference>
<dbReference type="RefSeq" id="WP_378751407.1">
    <property type="nucleotide sequence ID" value="NZ_JBHSSV010000005.1"/>
</dbReference>
<accession>A0ABW2ZMT0</accession>
<feature type="transmembrane region" description="Helical" evidence="1">
    <location>
        <begin position="20"/>
        <end position="40"/>
    </location>
</feature>
<feature type="transmembrane region" description="Helical" evidence="1">
    <location>
        <begin position="162"/>
        <end position="178"/>
    </location>
</feature>
<dbReference type="Proteomes" id="UP001597042">
    <property type="component" value="Unassembled WGS sequence"/>
</dbReference>
<evidence type="ECO:0000259" key="2">
    <source>
        <dbReference type="Pfam" id="PF02517"/>
    </source>
</evidence>
<keyword evidence="1" id="KW-1133">Transmembrane helix</keyword>